<comment type="function">
    <text evidence="14">Carrier of the growing fatty acid chain in fatty acid biosynthesis.</text>
</comment>
<keyword evidence="7" id="KW-0597">Phosphoprotein</keyword>
<dbReference type="InterPro" id="IPR009081">
    <property type="entry name" value="PP-bd_ACP"/>
</dbReference>
<dbReference type="PANTHER" id="PTHR20863">
    <property type="entry name" value="ACYL CARRIER PROTEIN"/>
    <property type="match status" value="1"/>
</dbReference>
<comment type="similarity">
    <text evidence="3">Belongs to the acyl carrier protein (ACP) family.</text>
</comment>
<evidence type="ECO:0000256" key="1">
    <source>
        <dbReference type="ARBA" id="ARBA00004173"/>
    </source>
</evidence>
<evidence type="ECO:0000259" key="15">
    <source>
        <dbReference type="PROSITE" id="PS50075"/>
    </source>
</evidence>
<evidence type="ECO:0000256" key="8">
    <source>
        <dbReference type="ARBA" id="ARBA00022832"/>
    </source>
</evidence>
<evidence type="ECO:0000256" key="11">
    <source>
        <dbReference type="ARBA" id="ARBA00023098"/>
    </source>
</evidence>
<dbReference type="Pfam" id="PF00550">
    <property type="entry name" value="PP-binding"/>
    <property type="match status" value="1"/>
</dbReference>
<sequence length="125" mass="14113">MFKRLLTPLTNISRRSLLSITHKRTSIASFISLRQYSHLPPLTKELISQRLIAILEGYDKINLKDKQITSETSFSKDLGLDSLDVVEVIMAIEEEFSIGIPEEQTDNIKTVNDAIQLIANDQNAV</sequence>
<keyword evidence="13 14" id="KW-0275">Fatty acid biosynthesis</keyword>
<comment type="pathway">
    <text evidence="2">Lipid metabolism; fatty acid biosynthesis.</text>
</comment>
<evidence type="ECO:0000256" key="12">
    <source>
        <dbReference type="ARBA" id="ARBA00023128"/>
    </source>
</evidence>
<dbReference type="NCBIfam" id="TIGR00517">
    <property type="entry name" value="acyl_carrier"/>
    <property type="match status" value="1"/>
</dbReference>
<dbReference type="InterPro" id="IPR003231">
    <property type="entry name" value="ACP"/>
</dbReference>
<dbReference type="Proteomes" id="UP000774326">
    <property type="component" value="Unassembled WGS sequence"/>
</dbReference>
<keyword evidence="17" id="KW-1185">Reference proteome</keyword>
<dbReference type="PANTHER" id="PTHR20863:SF28">
    <property type="entry name" value="ACYL CARRIER PROTEIN, MITOCHONDRIAL"/>
    <property type="match status" value="1"/>
</dbReference>
<dbReference type="NCBIfam" id="NF002148">
    <property type="entry name" value="PRK00982.1-2"/>
    <property type="match status" value="1"/>
</dbReference>
<keyword evidence="4" id="KW-0813">Transport</keyword>
<proteinExistence type="inferred from homology"/>
<reference evidence="16" key="1">
    <citation type="journal article" date="2021" name="Open Biol.">
        <title>Shared evolutionary footprints suggest mitochondrial oxidative damage underlies multiple complex I losses in fungi.</title>
        <authorList>
            <person name="Schikora-Tamarit M.A."/>
            <person name="Marcet-Houben M."/>
            <person name="Nosek J."/>
            <person name="Gabaldon T."/>
        </authorList>
    </citation>
    <scope>NUCLEOTIDE SEQUENCE</scope>
    <source>
        <strain evidence="16">CBS2887</strain>
    </source>
</reference>
<keyword evidence="12" id="KW-0496">Mitochondrion</keyword>
<dbReference type="OrthoDB" id="448946at2759"/>
<evidence type="ECO:0000313" key="17">
    <source>
        <dbReference type="Proteomes" id="UP000774326"/>
    </source>
</evidence>
<dbReference type="GO" id="GO:0000035">
    <property type="term" value="F:acyl binding"/>
    <property type="evidence" value="ECO:0007669"/>
    <property type="project" value="TreeGrafter"/>
</dbReference>
<gene>
    <name evidence="16" type="ORF">WICPIJ_001199</name>
</gene>
<name>A0A9P8QEA8_WICPI</name>
<dbReference type="GO" id="GO:0000036">
    <property type="term" value="F:acyl carrier activity"/>
    <property type="evidence" value="ECO:0007669"/>
    <property type="project" value="TreeGrafter"/>
</dbReference>
<organism evidence="16 17">
    <name type="scientific">Wickerhamomyces pijperi</name>
    <name type="common">Yeast</name>
    <name type="synonym">Pichia pijperi</name>
    <dbReference type="NCBI Taxonomy" id="599730"/>
    <lineage>
        <taxon>Eukaryota</taxon>
        <taxon>Fungi</taxon>
        <taxon>Dikarya</taxon>
        <taxon>Ascomycota</taxon>
        <taxon>Saccharomycotina</taxon>
        <taxon>Saccharomycetes</taxon>
        <taxon>Phaffomycetales</taxon>
        <taxon>Wickerhamomycetaceae</taxon>
        <taxon>Wickerhamomyces</taxon>
    </lineage>
</organism>
<dbReference type="SUPFAM" id="SSF47336">
    <property type="entry name" value="ACP-like"/>
    <property type="match status" value="1"/>
</dbReference>
<keyword evidence="10" id="KW-0249">Electron transport</keyword>
<dbReference type="InterPro" id="IPR036736">
    <property type="entry name" value="ACP-like_sf"/>
</dbReference>
<protein>
    <recommendedName>
        <fullName evidence="14">Acyl carrier protein</fullName>
    </recommendedName>
</protein>
<dbReference type="AlphaFoldDB" id="A0A9P8QEA8"/>
<dbReference type="EMBL" id="JAEUBG010000610">
    <property type="protein sequence ID" value="KAH3687824.1"/>
    <property type="molecule type" value="Genomic_DNA"/>
</dbReference>
<evidence type="ECO:0000256" key="5">
    <source>
        <dbReference type="ARBA" id="ARBA00022450"/>
    </source>
</evidence>
<dbReference type="PROSITE" id="PS00012">
    <property type="entry name" value="PHOSPHOPANTETHEINE"/>
    <property type="match status" value="1"/>
</dbReference>
<keyword evidence="11" id="KW-0443">Lipid metabolism</keyword>
<dbReference type="FunFam" id="1.10.1200.10:FF:000003">
    <property type="entry name" value="Acyl carrier protein"/>
    <property type="match status" value="1"/>
</dbReference>
<evidence type="ECO:0000256" key="3">
    <source>
        <dbReference type="ARBA" id="ARBA00010930"/>
    </source>
</evidence>
<accession>A0A9P8QEA8</accession>
<evidence type="ECO:0000256" key="13">
    <source>
        <dbReference type="ARBA" id="ARBA00023160"/>
    </source>
</evidence>
<evidence type="ECO:0000256" key="9">
    <source>
        <dbReference type="ARBA" id="ARBA00022946"/>
    </source>
</evidence>
<dbReference type="GO" id="GO:0099128">
    <property type="term" value="C:mitochondrial [2Fe-2S] assembly complex"/>
    <property type="evidence" value="ECO:0007669"/>
    <property type="project" value="UniProtKB-ARBA"/>
</dbReference>
<keyword evidence="8" id="KW-0276">Fatty acid metabolism</keyword>
<evidence type="ECO:0000256" key="7">
    <source>
        <dbReference type="ARBA" id="ARBA00022553"/>
    </source>
</evidence>
<dbReference type="HAMAP" id="MF_01217">
    <property type="entry name" value="Acyl_carrier"/>
    <property type="match status" value="1"/>
</dbReference>
<dbReference type="Gene3D" id="1.10.1200.10">
    <property type="entry name" value="ACP-like"/>
    <property type="match status" value="1"/>
</dbReference>
<evidence type="ECO:0000256" key="14">
    <source>
        <dbReference type="RuleBase" id="RU000722"/>
    </source>
</evidence>
<keyword evidence="6 14" id="KW-0444">Lipid biosynthesis</keyword>
<comment type="caution">
    <text evidence="16">The sequence shown here is derived from an EMBL/GenBank/DDBJ whole genome shotgun (WGS) entry which is preliminary data.</text>
</comment>
<evidence type="ECO:0000256" key="4">
    <source>
        <dbReference type="ARBA" id="ARBA00022448"/>
    </source>
</evidence>
<keyword evidence="9" id="KW-0809">Transit peptide</keyword>
<dbReference type="PROSITE" id="PS50075">
    <property type="entry name" value="CARRIER"/>
    <property type="match status" value="1"/>
</dbReference>
<evidence type="ECO:0000256" key="10">
    <source>
        <dbReference type="ARBA" id="ARBA00022982"/>
    </source>
</evidence>
<feature type="domain" description="Carrier" evidence="15">
    <location>
        <begin position="45"/>
        <end position="122"/>
    </location>
</feature>
<reference evidence="16" key="2">
    <citation type="submission" date="2021-01" db="EMBL/GenBank/DDBJ databases">
        <authorList>
            <person name="Schikora-Tamarit M.A."/>
        </authorList>
    </citation>
    <scope>NUCLEOTIDE SEQUENCE</scope>
    <source>
        <strain evidence="16">CBS2887</strain>
    </source>
</reference>
<evidence type="ECO:0000256" key="2">
    <source>
        <dbReference type="ARBA" id="ARBA00005194"/>
    </source>
</evidence>
<evidence type="ECO:0000256" key="6">
    <source>
        <dbReference type="ARBA" id="ARBA00022516"/>
    </source>
</evidence>
<keyword evidence="5 14" id="KW-0596">Phosphopantetheine</keyword>
<dbReference type="InterPro" id="IPR006162">
    <property type="entry name" value="Ppantetheine_attach_site"/>
</dbReference>
<comment type="subcellular location">
    <subcellularLocation>
        <location evidence="1">Mitochondrion</location>
    </subcellularLocation>
</comment>
<evidence type="ECO:0000313" key="16">
    <source>
        <dbReference type="EMBL" id="KAH3687824.1"/>
    </source>
</evidence>